<proteinExistence type="predicted"/>
<name>A0A0A9GWY7_ARUDO</name>
<evidence type="ECO:0000313" key="2">
    <source>
        <dbReference type="EMBL" id="JAE29047.1"/>
    </source>
</evidence>
<reference evidence="2" key="2">
    <citation type="journal article" date="2015" name="Data Brief">
        <title>Shoot transcriptome of the giant reed, Arundo donax.</title>
        <authorList>
            <person name="Barrero R.A."/>
            <person name="Guerrero F.D."/>
            <person name="Moolhuijzen P."/>
            <person name="Goolsby J.A."/>
            <person name="Tidwell J."/>
            <person name="Bellgard S.E."/>
            <person name="Bellgard M.I."/>
        </authorList>
    </citation>
    <scope>NUCLEOTIDE SEQUENCE</scope>
    <source>
        <tissue evidence="2">Shoot tissue taken approximately 20 cm above the soil surface</tissue>
    </source>
</reference>
<feature type="region of interest" description="Disordered" evidence="1">
    <location>
        <begin position="1"/>
        <end position="21"/>
    </location>
</feature>
<protein>
    <submittedName>
        <fullName evidence="2">Uncharacterized protein</fullName>
    </submittedName>
</protein>
<sequence>MVHRPFPLHGRPGKLSHHMPVPLHHVRADC</sequence>
<evidence type="ECO:0000256" key="1">
    <source>
        <dbReference type="SAM" id="MobiDB-lite"/>
    </source>
</evidence>
<accession>A0A0A9GWY7</accession>
<organism evidence="2">
    <name type="scientific">Arundo donax</name>
    <name type="common">Giant reed</name>
    <name type="synonym">Donax arundinaceus</name>
    <dbReference type="NCBI Taxonomy" id="35708"/>
    <lineage>
        <taxon>Eukaryota</taxon>
        <taxon>Viridiplantae</taxon>
        <taxon>Streptophyta</taxon>
        <taxon>Embryophyta</taxon>
        <taxon>Tracheophyta</taxon>
        <taxon>Spermatophyta</taxon>
        <taxon>Magnoliopsida</taxon>
        <taxon>Liliopsida</taxon>
        <taxon>Poales</taxon>
        <taxon>Poaceae</taxon>
        <taxon>PACMAD clade</taxon>
        <taxon>Arundinoideae</taxon>
        <taxon>Arundineae</taxon>
        <taxon>Arundo</taxon>
    </lineage>
</organism>
<dbReference type="EMBL" id="GBRH01168849">
    <property type="protein sequence ID" value="JAE29047.1"/>
    <property type="molecule type" value="Transcribed_RNA"/>
</dbReference>
<reference evidence="2" key="1">
    <citation type="submission" date="2014-09" db="EMBL/GenBank/DDBJ databases">
        <authorList>
            <person name="Magalhaes I.L.F."/>
            <person name="Oliveira U."/>
            <person name="Santos F.R."/>
            <person name="Vidigal T.H.D.A."/>
            <person name="Brescovit A.D."/>
            <person name="Santos A.J."/>
        </authorList>
    </citation>
    <scope>NUCLEOTIDE SEQUENCE</scope>
    <source>
        <tissue evidence="2">Shoot tissue taken approximately 20 cm above the soil surface</tissue>
    </source>
</reference>
<dbReference type="AlphaFoldDB" id="A0A0A9GWY7"/>